<keyword evidence="1" id="KW-0285">Flavoprotein</keyword>
<gene>
    <name evidence="5" type="ORF">ZT1A5_G11420</name>
</gene>
<evidence type="ECO:0000313" key="5">
    <source>
        <dbReference type="EMBL" id="SMY29970.1"/>
    </source>
</evidence>
<dbReference type="Gene3D" id="3.50.50.60">
    <property type="entry name" value="FAD/NAD(P)-binding domain"/>
    <property type="match status" value="2"/>
</dbReference>
<accession>A0A1Y6M2K8</accession>
<dbReference type="SUPFAM" id="SSF51905">
    <property type="entry name" value="FAD/NAD(P)-binding domain"/>
    <property type="match status" value="2"/>
</dbReference>
<name>A0A1Y6M2K8_ZYMTR</name>
<evidence type="ECO:0000313" key="6">
    <source>
        <dbReference type="Proteomes" id="UP000215453"/>
    </source>
</evidence>
<reference evidence="5 6" key="1">
    <citation type="submission" date="2016-10" db="EMBL/GenBank/DDBJ databases">
        <authorList>
            <person name="Varghese N."/>
        </authorList>
    </citation>
    <scope>NUCLEOTIDE SEQUENCE [LARGE SCALE GENOMIC DNA]</scope>
</reference>
<sequence length="556" mass="62554">MAHTNGTSGAQTNDANAAPDYDCLVIGAGFAGLRIIPELRRLGLTYKIVEAGASPGGTWYWNRYPGARTDTESWVYILNVSPEINEEWTWKERFPRQPEVEAYLNFVADKLDVKKDIQFNARVKSAHWDDEKGLWNFETQNGEKYRSRFFLSATGLLSVGRHLPFHGHENFKGESYISSAWPKHDVSFKGKRVAVIGTGATAVQIIPMVAHEAKTLTVFQRTANFVLPARNHPLTAEQQRSIKGRYDEVWKGACSQIFGMDMVDSQQVMMEMHDEKKIRRVLENGWEVGGFRYIFETFADLLTSQQANDVASDFVREKIRSLVKDEETAEILCPDHGLMGKRPPLGHHYFETFNKPHVTLVDVKNNPIKEITEKGVQLTDKDPRTGTDEFEFDMIIYAIGFDAGTGALVNMDVRGKDNRSLGEEWNKELQTFLGIANDGFPNLLMMCAPQSPFANLPVALDKQADFIGKTLERMQRDNCGRVEPKKEAVEGWTKMITDVYEGTVLPAMATKAGSWYIGANVPGKRVAPLFWFGGVRGYRRICDGEVTNGFPSLTMA</sequence>
<dbReference type="InterPro" id="IPR020946">
    <property type="entry name" value="Flavin_mOase-like"/>
</dbReference>
<evidence type="ECO:0000256" key="2">
    <source>
        <dbReference type="ARBA" id="ARBA00022827"/>
    </source>
</evidence>
<dbReference type="Pfam" id="PF00743">
    <property type="entry name" value="FMO-like"/>
    <property type="match status" value="1"/>
</dbReference>
<dbReference type="GO" id="GO:0004499">
    <property type="term" value="F:N,N-dimethylaniline monooxygenase activity"/>
    <property type="evidence" value="ECO:0007669"/>
    <property type="project" value="InterPro"/>
</dbReference>
<dbReference type="Proteomes" id="UP000215453">
    <property type="component" value="Chromosome 13"/>
</dbReference>
<dbReference type="PANTHER" id="PTHR43098:SF5">
    <property type="entry name" value="DUAL-FUNCTIONAL MONOOXYGENASE_METHYLTRANSFERASE PSOF"/>
    <property type="match status" value="1"/>
</dbReference>
<dbReference type="InterPro" id="IPR036188">
    <property type="entry name" value="FAD/NAD-bd_sf"/>
</dbReference>
<dbReference type="GO" id="GO:0050660">
    <property type="term" value="F:flavin adenine dinucleotide binding"/>
    <property type="evidence" value="ECO:0007669"/>
    <property type="project" value="InterPro"/>
</dbReference>
<keyword evidence="4" id="KW-0560">Oxidoreductase</keyword>
<dbReference type="PANTHER" id="PTHR43098">
    <property type="entry name" value="L-ORNITHINE N(5)-MONOOXYGENASE-RELATED"/>
    <property type="match status" value="1"/>
</dbReference>
<evidence type="ECO:0000256" key="1">
    <source>
        <dbReference type="ARBA" id="ARBA00022630"/>
    </source>
</evidence>
<dbReference type="InterPro" id="IPR050775">
    <property type="entry name" value="FAD-binding_Monooxygenases"/>
</dbReference>
<evidence type="ECO:0000256" key="3">
    <source>
        <dbReference type="ARBA" id="ARBA00022857"/>
    </source>
</evidence>
<evidence type="ECO:0000256" key="4">
    <source>
        <dbReference type="ARBA" id="ARBA00023002"/>
    </source>
</evidence>
<keyword evidence="2" id="KW-0274">FAD</keyword>
<dbReference type="AlphaFoldDB" id="A0A1Y6M2K8"/>
<protein>
    <recommendedName>
        <fullName evidence="7">FAD/NAD(P)-binding domain-containing protein</fullName>
    </recommendedName>
</protein>
<dbReference type="GO" id="GO:0050661">
    <property type="term" value="F:NADP binding"/>
    <property type="evidence" value="ECO:0007669"/>
    <property type="project" value="InterPro"/>
</dbReference>
<dbReference type="EMBL" id="LT882688">
    <property type="protein sequence ID" value="SMY29970.1"/>
    <property type="molecule type" value="Genomic_DNA"/>
</dbReference>
<organism evidence="5 6">
    <name type="scientific">Zymoseptoria tritici ST99CH_1A5</name>
    <dbReference type="NCBI Taxonomy" id="1276529"/>
    <lineage>
        <taxon>Eukaryota</taxon>
        <taxon>Fungi</taxon>
        <taxon>Dikarya</taxon>
        <taxon>Ascomycota</taxon>
        <taxon>Pezizomycotina</taxon>
        <taxon>Dothideomycetes</taxon>
        <taxon>Dothideomycetidae</taxon>
        <taxon>Mycosphaerellales</taxon>
        <taxon>Mycosphaerellaceae</taxon>
        <taxon>Zymoseptoria</taxon>
    </lineage>
</organism>
<proteinExistence type="predicted"/>
<keyword evidence="3" id="KW-0521">NADP</keyword>
<evidence type="ECO:0008006" key="7">
    <source>
        <dbReference type="Google" id="ProtNLM"/>
    </source>
</evidence>